<keyword evidence="2" id="KW-1003">Cell membrane</keyword>
<feature type="domain" description="Polysaccharide chain length determinant N-terminal" evidence="7">
    <location>
        <begin position="18"/>
        <end position="111"/>
    </location>
</feature>
<keyword evidence="3 6" id="KW-0812">Transmembrane</keyword>
<evidence type="ECO:0000256" key="1">
    <source>
        <dbReference type="ARBA" id="ARBA00004651"/>
    </source>
</evidence>
<name>X0XDG8_9ZZZZ</name>
<evidence type="ECO:0000256" key="2">
    <source>
        <dbReference type="ARBA" id="ARBA00022475"/>
    </source>
</evidence>
<dbReference type="PANTHER" id="PTHR32309">
    <property type="entry name" value="TYROSINE-PROTEIN KINASE"/>
    <property type="match status" value="1"/>
</dbReference>
<dbReference type="AlphaFoldDB" id="X0XDG8"/>
<evidence type="ECO:0000313" key="8">
    <source>
        <dbReference type="EMBL" id="GAG41239.1"/>
    </source>
</evidence>
<proteinExistence type="predicted"/>
<dbReference type="EMBL" id="BARS01041023">
    <property type="protein sequence ID" value="GAG41239.1"/>
    <property type="molecule type" value="Genomic_DNA"/>
</dbReference>
<evidence type="ECO:0000256" key="5">
    <source>
        <dbReference type="ARBA" id="ARBA00023136"/>
    </source>
</evidence>
<dbReference type="PANTHER" id="PTHR32309:SF13">
    <property type="entry name" value="FERRIC ENTEROBACTIN TRANSPORT PROTEIN FEPE"/>
    <property type="match status" value="1"/>
</dbReference>
<evidence type="ECO:0000256" key="4">
    <source>
        <dbReference type="ARBA" id="ARBA00022989"/>
    </source>
</evidence>
<dbReference type="GO" id="GO:0005886">
    <property type="term" value="C:plasma membrane"/>
    <property type="evidence" value="ECO:0007669"/>
    <property type="project" value="UniProtKB-SubCell"/>
</dbReference>
<sequence>MSEIIEEAMGEERARQGSLRDLYYILFRHKWKMILFFLAVIIAVTVGTFLSAEIYRSKAKLLVQLGRESVALDPTATTGQIIGVSRSRKSEINSELEILKSRGLIEKVVDSIGAEAFLKRPDEELPVDSTAN</sequence>
<feature type="non-terminal residue" evidence="8">
    <location>
        <position position="132"/>
    </location>
</feature>
<gene>
    <name evidence="8" type="ORF">S01H1_62456</name>
</gene>
<comment type="caution">
    <text evidence="8">The sequence shown here is derived from an EMBL/GenBank/DDBJ whole genome shotgun (WGS) entry which is preliminary data.</text>
</comment>
<dbReference type="InterPro" id="IPR050445">
    <property type="entry name" value="Bact_polysacc_biosynth/exp"/>
</dbReference>
<dbReference type="InterPro" id="IPR003856">
    <property type="entry name" value="LPS_length_determ_N"/>
</dbReference>
<evidence type="ECO:0000256" key="3">
    <source>
        <dbReference type="ARBA" id="ARBA00022692"/>
    </source>
</evidence>
<dbReference type="GO" id="GO:0004713">
    <property type="term" value="F:protein tyrosine kinase activity"/>
    <property type="evidence" value="ECO:0007669"/>
    <property type="project" value="TreeGrafter"/>
</dbReference>
<organism evidence="8">
    <name type="scientific">marine sediment metagenome</name>
    <dbReference type="NCBI Taxonomy" id="412755"/>
    <lineage>
        <taxon>unclassified sequences</taxon>
        <taxon>metagenomes</taxon>
        <taxon>ecological metagenomes</taxon>
    </lineage>
</organism>
<feature type="transmembrane region" description="Helical" evidence="6">
    <location>
        <begin position="33"/>
        <end position="52"/>
    </location>
</feature>
<evidence type="ECO:0000259" key="7">
    <source>
        <dbReference type="Pfam" id="PF02706"/>
    </source>
</evidence>
<comment type="subcellular location">
    <subcellularLocation>
        <location evidence="1">Cell membrane</location>
        <topology evidence="1">Multi-pass membrane protein</topology>
    </subcellularLocation>
</comment>
<dbReference type="Pfam" id="PF02706">
    <property type="entry name" value="Wzz"/>
    <property type="match status" value="1"/>
</dbReference>
<reference evidence="8" key="1">
    <citation type="journal article" date="2014" name="Front. Microbiol.">
        <title>High frequency of phylogenetically diverse reductive dehalogenase-homologous genes in deep subseafloor sedimentary metagenomes.</title>
        <authorList>
            <person name="Kawai M."/>
            <person name="Futagami T."/>
            <person name="Toyoda A."/>
            <person name="Takaki Y."/>
            <person name="Nishi S."/>
            <person name="Hori S."/>
            <person name="Arai W."/>
            <person name="Tsubouchi T."/>
            <person name="Morono Y."/>
            <person name="Uchiyama I."/>
            <person name="Ito T."/>
            <person name="Fujiyama A."/>
            <person name="Inagaki F."/>
            <person name="Takami H."/>
        </authorList>
    </citation>
    <scope>NUCLEOTIDE SEQUENCE</scope>
    <source>
        <strain evidence="8">Expedition CK06-06</strain>
    </source>
</reference>
<keyword evidence="4 6" id="KW-1133">Transmembrane helix</keyword>
<keyword evidence="5 6" id="KW-0472">Membrane</keyword>
<protein>
    <recommendedName>
        <fullName evidence="7">Polysaccharide chain length determinant N-terminal domain-containing protein</fullName>
    </recommendedName>
</protein>
<evidence type="ECO:0000256" key="6">
    <source>
        <dbReference type="SAM" id="Phobius"/>
    </source>
</evidence>
<accession>X0XDG8</accession>